<dbReference type="EMBL" id="JH767572">
    <property type="protein sequence ID" value="EON65135.1"/>
    <property type="molecule type" value="Genomic_DNA"/>
</dbReference>
<dbReference type="Pfam" id="PF10906">
    <property type="entry name" value="Mrx7"/>
    <property type="match status" value="1"/>
</dbReference>
<evidence type="ECO:0000313" key="1">
    <source>
        <dbReference type="EMBL" id="EON65135.1"/>
    </source>
</evidence>
<gene>
    <name evidence="1" type="ORF">W97_04372</name>
</gene>
<accession>R7YTD1</accession>
<reference evidence="2" key="1">
    <citation type="submission" date="2012-06" db="EMBL/GenBank/DDBJ databases">
        <title>The genome sequence of Coniosporium apollinis CBS 100218.</title>
        <authorList>
            <consortium name="The Broad Institute Genome Sequencing Platform"/>
            <person name="Cuomo C."/>
            <person name="Gorbushina A."/>
            <person name="Noack S."/>
            <person name="Walker B."/>
            <person name="Young S.K."/>
            <person name="Zeng Q."/>
            <person name="Gargeya S."/>
            <person name="Fitzgerald M."/>
            <person name="Haas B."/>
            <person name="Abouelleil A."/>
            <person name="Alvarado L."/>
            <person name="Arachchi H.M."/>
            <person name="Berlin A.M."/>
            <person name="Chapman S.B."/>
            <person name="Goldberg J."/>
            <person name="Griggs A."/>
            <person name="Gujja S."/>
            <person name="Hansen M."/>
            <person name="Howarth C."/>
            <person name="Imamovic A."/>
            <person name="Larimer J."/>
            <person name="McCowan C."/>
            <person name="Montmayeur A."/>
            <person name="Murphy C."/>
            <person name="Neiman D."/>
            <person name="Pearson M."/>
            <person name="Priest M."/>
            <person name="Roberts A."/>
            <person name="Saif S."/>
            <person name="Shea T."/>
            <person name="Sisk P."/>
            <person name="Sykes S."/>
            <person name="Wortman J."/>
            <person name="Nusbaum C."/>
            <person name="Birren B."/>
        </authorList>
    </citation>
    <scope>NUCLEOTIDE SEQUENCE [LARGE SCALE GENOMIC DNA]</scope>
    <source>
        <strain evidence="2">CBS 100218</strain>
    </source>
</reference>
<sequence length="74" mass="8677">MWLRVFEAWATARLLSSPAFHRAVHNAHKQFRRLKDGKPMEEMGGTNIDHQRPSLFKHFIDEVKDQIKGGPPRR</sequence>
<dbReference type="RefSeq" id="XP_007780452.1">
    <property type="nucleotide sequence ID" value="XM_007782262.1"/>
</dbReference>
<dbReference type="HOGENOM" id="CLU_183945_1_0_1"/>
<organism evidence="1 2">
    <name type="scientific">Coniosporium apollinis (strain CBS 100218)</name>
    <name type="common">Rock-inhabiting black yeast</name>
    <dbReference type="NCBI Taxonomy" id="1168221"/>
    <lineage>
        <taxon>Eukaryota</taxon>
        <taxon>Fungi</taxon>
        <taxon>Dikarya</taxon>
        <taxon>Ascomycota</taxon>
        <taxon>Pezizomycotina</taxon>
        <taxon>Dothideomycetes</taxon>
        <taxon>Dothideomycetes incertae sedis</taxon>
        <taxon>Coniosporium</taxon>
    </lineage>
</organism>
<dbReference type="Proteomes" id="UP000016924">
    <property type="component" value="Unassembled WGS sequence"/>
</dbReference>
<dbReference type="eggNOG" id="ENOG502SZ4D">
    <property type="taxonomic scope" value="Eukaryota"/>
</dbReference>
<keyword evidence="2" id="KW-1185">Reference proteome</keyword>
<dbReference type="OrthoDB" id="4138121at2759"/>
<name>R7YTD1_CONA1</name>
<proteinExistence type="predicted"/>
<dbReference type="OMA" id="RVHQKVQ"/>
<dbReference type="AlphaFoldDB" id="R7YTD1"/>
<dbReference type="GeneID" id="19901683"/>
<dbReference type="InterPro" id="IPR020301">
    <property type="entry name" value="Mrx7"/>
</dbReference>
<protein>
    <submittedName>
        <fullName evidence="1">Uncharacterized protein</fullName>
    </submittedName>
</protein>
<evidence type="ECO:0000313" key="2">
    <source>
        <dbReference type="Proteomes" id="UP000016924"/>
    </source>
</evidence>